<evidence type="ECO:0000313" key="6">
    <source>
        <dbReference type="Proteomes" id="UP001327560"/>
    </source>
</evidence>
<accession>A0AAQ3K5F1</accession>
<dbReference type="GO" id="GO:0048046">
    <property type="term" value="C:apoplast"/>
    <property type="evidence" value="ECO:0007669"/>
    <property type="project" value="UniProtKB-SubCell"/>
</dbReference>
<dbReference type="AlphaFoldDB" id="A0AAQ3K5F1"/>
<name>A0AAQ3K5F1_9LILI</name>
<dbReference type="Gene3D" id="2.40.480.10">
    <property type="entry name" value="Allene oxide cyclase-like"/>
    <property type="match status" value="1"/>
</dbReference>
<dbReference type="EMBL" id="CP136892">
    <property type="protein sequence ID" value="WOL02373.1"/>
    <property type="molecule type" value="Genomic_DNA"/>
</dbReference>
<evidence type="ECO:0000256" key="4">
    <source>
        <dbReference type="RuleBase" id="RU363099"/>
    </source>
</evidence>
<gene>
    <name evidence="5" type="ORF">Cni_G11092</name>
</gene>
<comment type="subunit">
    <text evidence="2 4">Homodimer.</text>
</comment>
<keyword evidence="3 4" id="KW-0964">Secreted</keyword>
<dbReference type="Pfam" id="PF03018">
    <property type="entry name" value="Dirigent"/>
    <property type="match status" value="1"/>
</dbReference>
<evidence type="ECO:0000256" key="1">
    <source>
        <dbReference type="ARBA" id="ARBA00010746"/>
    </source>
</evidence>
<keyword evidence="6" id="KW-1185">Reference proteome</keyword>
<keyword evidence="4" id="KW-0052">Apoplast</keyword>
<protein>
    <recommendedName>
        <fullName evidence="4">Dirigent protein</fullName>
    </recommendedName>
</protein>
<comment type="subcellular location">
    <subcellularLocation>
        <location evidence="4">Secreted</location>
        <location evidence="4">Extracellular space</location>
        <location evidence="4">Apoplast</location>
    </subcellularLocation>
</comment>
<evidence type="ECO:0000256" key="2">
    <source>
        <dbReference type="ARBA" id="ARBA00011738"/>
    </source>
</evidence>
<dbReference type="GO" id="GO:0009699">
    <property type="term" value="P:phenylpropanoid biosynthetic process"/>
    <property type="evidence" value="ECO:0007669"/>
    <property type="project" value="UniProtKB-ARBA"/>
</dbReference>
<comment type="function">
    <text evidence="4">Dirigent proteins impart stereoselectivity on the phenoxy radical-coupling reaction, yielding optically active lignans from two molecules of coniferyl alcohol in the biosynthesis of lignans, flavonolignans, and alkaloids and thus plays a central role in plant secondary metabolism.</text>
</comment>
<dbReference type="InterPro" id="IPR004265">
    <property type="entry name" value="Dirigent"/>
</dbReference>
<sequence length="191" mass="20441">MASFNIATFLLLLASAAAFGAAAGAEITTHLHFFFHDIVTPRQNATAVRVADGPSPTARPPEEISFGDIYVLDDLLTEGLDAASSAVVGRAQGYYMVASLQMDPPYLALLMSVNLVFTAGKYSGSTLTVLGRDAMFDEVREYPVVGGSGAFRMARGYALMKTDQFDMATGNAILEWDIHVIHNEWIGAGCP</sequence>
<evidence type="ECO:0000313" key="5">
    <source>
        <dbReference type="EMBL" id="WOL02373.1"/>
    </source>
</evidence>
<organism evidence="5 6">
    <name type="scientific">Canna indica</name>
    <name type="common">Indian-shot</name>
    <dbReference type="NCBI Taxonomy" id="4628"/>
    <lineage>
        <taxon>Eukaryota</taxon>
        <taxon>Viridiplantae</taxon>
        <taxon>Streptophyta</taxon>
        <taxon>Embryophyta</taxon>
        <taxon>Tracheophyta</taxon>
        <taxon>Spermatophyta</taxon>
        <taxon>Magnoliopsida</taxon>
        <taxon>Liliopsida</taxon>
        <taxon>Zingiberales</taxon>
        <taxon>Cannaceae</taxon>
        <taxon>Canna</taxon>
    </lineage>
</organism>
<evidence type="ECO:0000256" key="3">
    <source>
        <dbReference type="ARBA" id="ARBA00022525"/>
    </source>
</evidence>
<feature type="signal peptide" evidence="4">
    <location>
        <begin position="1"/>
        <end position="24"/>
    </location>
</feature>
<reference evidence="5 6" key="1">
    <citation type="submission" date="2023-10" db="EMBL/GenBank/DDBJ databases">
        <title>Chromosome-scale genome assembly provides insights into flower coloration mechanisms of Canna indica.</title>
        <authorList>
            <person name="Li C."/>
        </authorList>
    </citation>
    <scope>NUCLEOTIDE SEQUENCE [LARGE SCALE GENOMIC DNA]</scope>
    <source>
        <tissue evidence="5">Flower</tissue>
    </source>
</reference>
<dbReference type="PANTHER" id="PTHR21495">
    <property type="entry name" value="NUCLEOPORIN-RELATED"/>
    <property type="match status" value="1"/>
</dbReference>
<dbReference type="Proteomes" id="UP001327560">
    <property type="component" value="Chromosome 3"/>
</dbReference>
<dbReference type="InterPro" id="IPR044859">
    <property type="entry name" value="Allene_oxi_cyc_Dirigent"/>
</dbReference>
<feature type="chain" id="PRO_5042667445" description="Dirigent protein" evidence="4">
    <location>
        <begin position="25"/>
        <end position="191"/>
    </location>
</feature>
<keyword evidence="4" id="KW-0732">Signal</keyword>
<proteinExistence type="inferred from homology"/>
<comment type="similarity">
    <text evidence="1 4">Belongs to the plant dirigent protein family.</text>
</comment>